<evidence type="ECO:0000256" key="1">
    <source>
        <dbReference type="SAM" id="SignalP"/>
    </source>
</evidence>
<keyword evidence="1" id="KW-0732">Signal</keyword>
<feature type="signal peptide" evidence="1">
    <location>
        <begin position="1"/>
        <end position="31"/>
    </location>
</feature>
<dbReference type="AlphaFoldDB" id="A0A6N8IXF1"/>
<dbReference type="Proteomes" id="UP000469385">
    <property type="component" value="Unassembled WGS sequence"/>
</dbReference>
<name>A0A6N8IXF1_9BURK</name>
<evidence type="ECO:0000313" key="3">
    <source>
        <dbReference type="Proteomes" id="UP000469385"/>
    </source>
</evidence>
<dbReference type="EMBL" id="WSEL01000009">
    <property type="protein sequence ID" value="MVQ31671.1"/>
    <property type="molecule type" value="Genomic_DNA"/>
</dbReference>
<evidence type="ECO:0000313" key="2">
    <source>
        <dbReference type="EMBL" id="MVQ31671.1"/>
    </source>
</evidence>
<dbReference type="InterPro" id="IPR016195">
    <property type="entry name" value="Pol/histidinol_Pase-like"/>
</dbReference>
<dbReference type="RefSeq" id="WP_157399696.1">
    <property type="nucleotide sequence ID" value="NZ_WSEL01000009.1"/>
</dbReference>
<gene>
    <name evidence="2" type="ORF">GON04_19590</name>
</gene>
<proteinExistence type="predicted"/>
<protein>
    <recommendedName>
        <fullName evidence="4">DUF3604 domain-containing protein</fullName>
    </recommendedName>
</protein>
<sequence length="734" mass="76814">MKTQFTRSEIALATSALLAAAALASHAPASAADKASAKAAGTYVTGDFHNHTTCSDGQISMKKLIGKAVGTWNLDWFVQADHGGSSAKNCTLAEDPIEPVAPALGLPTSNTGPWPPATYPGISSGVTGGQPAASGKGPQQSWQATLPGGVAAIKGDGTANPKAMWRWQEIKEFQYPVAEAEGRARQKPVWIGVEQNAPGHEHISTTVLKGQLPWPNAGVAGNATLQAQYEYCFDRSDSDTSRGAENQWDCAVTGSTLNASLDATARKLTGATSGDTNNSGNGGHLKTLEGIKWMAEKAPTTSYFVPAHLERPGPFNPTGNGGYNIEHLRDFNNTGPQIAFGFESMPGHQAAANRGEYGPTITGGVTGGFPNSTGGGTYGGTGIMSAQVGGVWDALLGEGRNWWFFASSDYHNRGSFGPDQRESNQDFQPGEYQKTHVMVRKGANNLAAEGIIDGLRSGNAWATSGDLIDRLAFVVCTRNPAVPSSAFKSLVEKAAANAVAKGGEVRIDGCATMGEKLVVRQGVELMVGIAVRDPQGTNNSPYTFANPSLRQIGATQPLNAPVLDHVDLIGGNVTGYRATTDANYKGTIVPNVATGLLTPNGNTGGARNDSTTVRKVFNANNWTALADGVRVMSYKVSGVTASQYFRLRGTNLPPATPNETDADGNPILDFKVSPNDQAVAGTIPCNDAGCPTHLRTVGGVKYSSFDVAAWADLWFYSNPVFVQVSGGTVVAGAH</sequence>
<evidence type="ECO:0008006" key="4">
    <source>
        <dbReference type="Google" id="ProtNLM"/>
    </source>
</evidence>
<dbReference type="SUPFAM" id="SSF89550">
    <property type="entry name" value="PHP domain-like"/>
    <property type="match status" value="1"/>
</dbReference>
<comment type="caution">
    <text evidence="2">The sequence shown here is derived from an EMBL/GenBank/DDBJ whole genome shotgun (WGS) entry which is preliminary data.</text>
</comment>
<accession>A0A6N8IXF1</accession>
<reference evidence="2 3" key="1">
    <citation type="submission" date="2019-12" db="EMBL/GenBank/DDBJ databases">
        <authorList>
            <person name="Huq M.A."/>
        </authorList>
    </citation>
    <scope>NUCLEOTIDE SEQUENCE [LARGE SCALE GENOMIC DNA]</scope>
    <source>
        <strain evidence="2 3">MAH-25</strain>
    </source>
</reference>
<keyword evidence="3" id="KW-1185">Reference proteome</keyword>
<organism evidence="2 3">
    <name type="scientific">Ramlibacter pinisoli</name>
    <dbReference type="NCBI Taxonomy" id="2682844"/>
    <lineage>
        <taxon>Bacteria</taxon>
        <taxon>Pseudomonadati</taxon>
        <taxon>Pseudomonadota</taxon>
        <taxon>Betaproteobacteria</taxon>
        <taxon>Burkholderiales</taxon>
        <taxon>Comamonadaceae</taxon>
        <taxon>Ramlibacter</taxon>
    </lineage>
</organism>
<feature type="chain" id="PRO_5026860943" description="DUF3604 domain-containing protein" evidence="1">
    <location>
        <begin position="32"/>
        <end position="734"/>
    </location>
</feature>